<accession>Q1IV80</accession>
<dbReference type="Proteomes" id="UP000002432">
    <property type="component" value="Chromosome"/>
</dbReference>
<gene>
    <name evidence="1" type="ordered locus">Acid345_0215</name>
</gene>
<sequence>MQLYVYIRHVMLNLNGHIFKMRLAPRMKRPPKTCGFLWAKQAHIQLSVVVFVFVSAYGPPTRSNSKRESWNCTRSNAEFLNRIA</sequence>
<evidence type="ECO:0000313" key="2">
    <source>
        <dbReference type="Proteomes" id="UP000002432"/>
    </source>
</evidence>
<evidence type="ECO:0000313" key="1">
    <source>
        <dbReference type="EMBL" id="ABF39220.1"/>
    </source>
</evidence>
<dbReference type="KEGG" id="aba:Acid345_0215"/>
<reference evidence="1 2" key="1">
    <citation type="journal article" date="2009" name="Appl. Environ. Microbiol.">
        <title>Three genomes from the phylum Acidobacteria provide insight into the lifestyles of these microorganisms in soils.</title>
        <authorList>
            <person name="Ward N.L."/>
            <person name="Challacombe J.F."/>
            <person name="Janssen P.H."/>
            <person name="Henrissat B."/>
            <person name="Coutinho P.M."/>
            <person name="Wu M."/>
            <person name="Xie G."/>
            <person name="Haft D.H."/>
            <person name="Sait M."/>
            <person name="Badger J."/>
            <person name="Barabote R.D."/>
            <person name="Bradley B."/>
            <person name="Brettin T.S."/>
            <person name="Brinkac L.M."/>
            <person name="Bruce D."/>
            <person name="Creasy T."/>
            <person name="Daugherty S.C."/>
            <person name="Davidsen T.M."/>
            <person name="DeBoy R.T."/>
            <person name="Detter J.C."/>
            <person name="Dodson R.J."/>
            <person name="Durkin A.S."/>
            <person name="Ganapathy A."/>
            <person name="Gwinn-Giglio M."/>
            <person name="Han C.S."/>
            <person name="Khouri H."/>
            <person name="Kiss H."/>
            <person name="Kothari S.P."/>
            <person name="Madupu R."/>
            <person name="Nelson K.E."/>
            <person name="Nelson W.C."/>
            <person name="Paulsen I."/>
            <person name="Penn K."/>
            <person name="Ren Q."/>
            <person name="Rosovitz M.J."/>
            <person name="Selengut J.D."/>
            <person name="Shrivastava S."/>
            <person name="Sullivan S.A."/>
            <person name="Tapia R."/>
            <person name="Thompson L.S."/>
            <person name="Watkins K.L."/>
            <person name="Yang Q."/>
            <person name="Yu C."/>
            <person name="Zafar N."/>
            <person name="Zhou L."/>
            <person name="Kuske C.R."/>
        </authorList>
    </citation>
    <scope>NUCLEOTIDE SEQUENCE [LARGE SCALE GENOMIC DNA]</scope>
    <source>
        <strain evidence="1 2">Ellin345</strain>
    </source>
</reference>
<keyword evidence="2" id="KW-1185">Reference proteome</keyword>
<proteinExistence type="predicted"/>
<dbReference type="EMBL" id="CP000360">
    <property type="protein sequence ID" value="ABF39220.1"/>
    <property type="molecule type" value="Genomic_DNA"/>
</dbReference>
<dbReference type="STRING" id="204669.Acid345_0215"/>
<dbReference type="AlphaFoldDB" id="Q1IV80"/>
<dbReference type="HOGENOM" id="CLU_2523229_0_0_0"/>
<protein>
    <submittedName>
        <fullName evidence="1">Uncharacterized protein</fullName>
    </submittedName>
</protein>
<name>Q1IV80_KORVE</name>
<dbReference type="EnsemblBacteria" id="ABF39220">
    <property type="protein sequence ID" value="ABF39220"/>
    <property type="gene ID" value="Acid345_0215"/>
</dbReference>
<organism evidence="1 2">
    <name type="scientific">Koribacter versatilis (strain Ellin345)</name>
    <dbReference type="NCBI Taxonomy" id="204669"/>
    <lineage>
        <taxon>Bacteria</taxon>
        <taxon>Pseudomonadati</taxon>
        <taxon>Acidobacteriota</taxon>
        <taxon>Terriglobia</taxon>
        <taxon>Terriglobales</taxon>
        <taxon>Candidatus Korobacteraceae</taxon>
        <taxon>Candidatus Korobacter</taxon>
    </lineage>
</organism>